<dbReference type="PANTHER" id="PTHR10165">
    <property type="entry name" value="LIPID PHOSPHATE PHOSPHATASE"/>
    <property type="match status" value="1"/>
</dbReference>
<gene>
    <name evidence="8" type="ORF">F5Z01DRAFT_173471</name>
</gene>
<keyword evidence="9" id="KW-1185">Reference proteome</keyword>
<evidence type="ECO:0000313" key="8">
    <source>
        <dbReference type="EMBL" id="KAG9253065.1"/>
    </source>
</evidence>
<dbReference type="InterPro" id="IPR043216">
    <property type="entry name" value="PAP-like"/>
</dbReference>
<evidence type="ECO:0000256" key="4">
    <source>
        <dbReference type="ARBA" id="ARBA00022989"/>
    </source>
</evidence>
<organism evidence="8 9">
    <name type="scientific">Emericellopsis atlantica</name>
    <dbReference type="NCBI Taxonomy" id="2614577"/>
    <lineage>
        <taxon>Eukaryota</taxon>
        <taxon>Fungi</taxon>
        <taxon>Dikarya</taxon>
        <taxon>Ascomycota</taxon>
        <taxon>Pezizomycotina</taxon>
        <taxon>Sordariomycetes</taxon>
        <taxon>Hypocreomycetidae</taxon>
        <taxon>Hypocreales</taxon>
        <taxon>Bionectriaceae</taxon>
        <taxon>Emericellopsis</taxon>
    </lineage>
</organism>
<comment type="similarity">
    <text evidence="2">Belongs to the PA-phosphatase related phosphoesterase family.</text>
</comment>
<dbReference type="Gene3D" id="1.20.144.10">
    <property type="entry name" value="Phosphatidic acid phosphatase type 2/haloperoxidase"/>
    <property type="match status" value="1"/>
</dbReference>
<dbReference type="GO" id="GO:0006644">
    <property type="term" value="P:phospholipid metabolic process"/>
    <property type="evidence" value="ECO:0007669"/>
    <property type="project" value="InterPro"/>
</dbReference>
<evidence type="ECO:0000256" key="3">
    <source>
        <dbReference type="ARBA" id="ARBA00022692"/>
    </source>
</evidence>
<reference evidence="8" key="1">
    <citation type="journal article" date="2021" name="IMA Fungus">
        <title>Genomic characterization of three marine fungi, including Emericellopsis atlantica sp. nov. with signatures of a generalist lifestyle and marine biomass degradation.</title>
        <authorList>
            <person name="Hagestad O.C."/>
            <person name="Hou L."/>
            <person name="Andersen J.H."/>
            <person name="Hansen E.H."/>
            <person name="Altermark B."/>
            <person name="Li C."/>
            <person name="Kuhnert E."/>
            <person name="Cox R.J."/>
            <person name="Crous P.W."/>
            <person name="Spatafora J.W."/>
            <person name="Lail K."/>
            <person name="Amirebrahimi M."/>
            <person name="Lipzen A."/>
            <person name="Pangilinan J."/>
            <person name="Andreopoulos W."/>
            <person name="Hayes R.D."/>
            <person name="Ng V."/>
            <person name="Grigoriev I.V."/>
            <person name="Jackson S.A."/>
            <person name="Sutton T.D.S."/>
            <person name="Dobson A.D.W."/>
            <person name="Rama T."/>
        </authorList>
    </citation>
    <scope>NUCLEOTIDE SEQUENCE</scope>
    <source>
        <strain evidence="8">TS7</strain>
    </source>
</reference>
<dbReference type="AlphaFoldDB" id="A0A9P8CNH3"/>
<keyword evidence="4 6" id="KW-1133">Transmembrane helix</keyword>
<keyword evidence="5 6" id="KW-0472">Membrane</keyword>
<comment type="subcellular location">
    <subcellularLocation>
        <location evidence="1">Membrane</location>
        <topology evidence="1">Multi-pass membrane protein</topology>
    </subcellularLocation>
</comment>
<dbReference type="InterPro" id="IPR000326">
    <property type="entry name" value="PAP2/HPO"/>
</dbReference>
<dbReference type="Pfam" id="PF01569">
    <property type="entry name" value="PAP2"/>
    <property type="match status" value="1"/>
</dbReference>
<feature type="transmembrane region" description="Helical" evidence="6">
    <location>
        <begin position="244"/>
        <end position="265"/>
    </location>
</feature>
<dbReference type="RefSeq" id="XP_046116989.1">
    <property type="nucleotide sequence ID" value="XM_046257921.1"/>
</dbReference>
<protein>
    <submittedName>
        <fullName evidence="8">Phosphatidic acid phosphatase type 2/haloperoxidase</fullName>
    </submittedName>
</protein>
<evidence type="ECO:0000256" key="5">
    <source>
        <dbReference type="ARBA" id="ARBA00023136"/>
    </source>
</evidence>
<evidence type="ECO:0000256" key="1">
    <source>
        <dbReference type="ARBA" id="ARBA00004141"/>
    </source>
</evidence>
<dbReference type="SUPFAM" id="SSF48317">
    <property type="entry name" value="Acid phosphatase/Vanadium-dependent haloperoxidase"/>
    <property type="match status" value="1"/>
</dbReference>
<feature type="transmembrane region" description="Helical" evidence="6">
    <location>
        <begin position="74"/>
        <end position="96"/>
    </location>
</feature>
<evidence type="ECO:0000259" key="7">
    <source>
        <dbReference type="SMART" id="SM00014"/>
    </source>
</evidence>
<dbReference type="GO" id="GO:0008195">
    <property type="term" value="F:phosphatidate phosphatase activity"/>
    <property type="evidence" value="ECO:0007669"/>
    <property type="project" value="TreeGrafter"/>
</dbReference>
<feature type="domain" description="Phosphatidic acid phosphatase type 2/haloperoxidase" evidence="7">
    <location>
        <begin position="108"/>
        <end position="262"/>
    </location>
</feature>
<dbReference type="GO" id="GO:0016020">
    <property type="term" value="C:membrane"/>
    <property type="evidence" value="ECO:0007669"/>
    <property type="project" value="UniProtKB-SubCell"/>
</dbReference>
<dbReference type="InterPro" id="IPR036938">
    <property type="entry name" value="PAP2/HPO_sf"/>
</dbReference>
<dbReference type="PANTHER" id="PTHR10165:SF84">
    <property type="entry name" value="PHOSPHATIDIC ACID PHOSPHATASE BETA"/>
    <property type="match status" value="1"/>
</dbReference>
<evidence type="ECO:0000256" key="6">
    <source>
        <dbReference type="SAM" id="Phobius"/>
    </source>
</evidence>
<evidence type="ECO:0000256" key="2">
    <source>
        <dbReference type="ARBA" id="ARBA00008816"/>
    </source>
</evidence>
<comment type="caution">
    <text evidence="8">The sequence shown here is derived from an EMBL/GenBank/DDBJ whole genome shotgun (WGS) entry which is preliminary data.</text>
</comment>
<name>A0A9P8CNH3_9HYPO</name>
<dbReference type="SMART" id="SM00014">
    <property type="entry name" value="acidPPc"/>
    <property type="match status" value="1"/>
</dbReference>
<feature type="transmembrane region" description="Helical" evidence="6">
    <location>
        <begin position="216"/>
        <end position="238"/>
    </location>
</feature>
<keyword evidence="3 6" id="KW-0812">Transmembrane</keyword>
<proteinExistence type="inferred from homology"/>
<sequence>MPADLLVSVRPRPLAALILWWRRRWPDLLVLVALGAISLFMDSVSPPFERRFVVYQDTQRTVVNTDLAYPARDWILSSAVVACLALFLPLGVFTTAQWWLRSFWDWDAAVMGLLHAVLLATLFQVVLKVLIGGLRPNFLDVCQPYFNASITPPQGNGFQNIMYTTSICTQTDKNLLRIAMTSFPSGHSAAGLAASVYLSLWLNAKLKVWANRRPEIWRVTVTAVPIFLASINCGLLNVDRMHHWYDIVGGALIGVATAFASYRAVYAAVWDWRYNHVYLDGTDSFDYDNRDADYAHGTLTEKGGWTRAKRREDS</sequence>
<accession>A0A9P8CNH3</accession>
<dbReference type="Proteomes" id="UP000887229">
    <property type="component" value="Unassembled WGS sequence"/>
</dbReference>
<evidence type="ECO:0000313" key="9">
    <source>
        <dbReference type="Proteomes" id="UP000887229"/>
    </source>
</evidence>
<dbReference type="OrthoDB" id="10030083at2759"/>
<dbReference type="EMBL" id="MU251259">
    <property type="protein sequence ID" value="KAG9253065.1"/>
    <property type="molecule type" value="Genomic_DNA"/>
</dbReference>
<feature type="transmembrane region" description="Helical" evidence="6">
    <location>
        <begin position="108"/>
        <end position="131"/>
    </location>
</feature>
<dbReference type="GeneID" id="70288824"/>
<dbReference type="GO" id="GO:0046839">
    <property type="term" value="P:phospholipid dephosphorylation"/>
    <property type="evidence" value="ECO:0007669"/>
    <property type="project" value="TreeGrafter"/>
</dbReference>